<evidence type="ECO:0000313" key="3">
    <source>
        <dbReference type="Proteomes" id="UP000533598"/>
    </source>
</evidence>
<organism evidence="2 3">
    <name type="scientific">Crossiella cryophila</name>
    <dbReference type="NCBI Taxonomy" id="43355"/>
    <lineage>
        <taxon>Bacteria</taxon>
        <taxon>Bacillati</taxon>
        <taxon>Actinomycetota</taxon>
        <taxon>Actinomycetes</taxon>
        <taxon>Pseudonocardiales</taxon>
        <taxon>Pseudonocardiaceae</taxon>
        <taxon>Crossiella</taxon>
    </lineage>
</organism>
<reference evidence="2 3" key="1">
    <citation type="submission" date="2020-08" db="EMBL/GenBank/DDBJ databases">
        <title>Sequencing the genomes of 1000 actinobacteria strains.</title>
        <authorList>
            <person name="Klenk H.-P."/>
        </authorList>
    </citation>
    <scope>NUCLEOTIDE SEQUENCE [LARGE SCALE GENOMIC DNA]</scope>
    <source>
        <strain evidence="2 3">DSM 44230</strain>
    </source>
</reference>
<feature type="region of interest" description="Disordered" evidence="1">
    <location>
        <begin position="285"/>
        <end position="369"/>
    </location>
</feature>
<comment type="caution">
    <text evidence="2">The sequence shown here is derived from an EMBL/GenBank/DDBJ whole genome shotgun (WGS) entry which is preliminary data.</text>
</comment>
<gene>
    <name evidence="2" type="ORF">HNR67_007351</name>
</gene>
<dbReference type="AlphaFoldDB" id="A0A7W7FY16"/>
<accession>A0A7W7FY16</accession>
<keyword evidence="3" id="KW-1185">Reference proteome</keyword>
<evidence type="ECO:0008006" key="4">
    <source>
        <dbReference type="Google" id="ProtNLM"/>
    </source>
</evidence>
<evidence type="ECO:0000313" key="2">
    <source>
        <dbReference type="EMBL" id="MBB4681233.1"/>
    </source>
</evidence>
<protein>
    <recommendedName>
        <fullName evidence="4">Exo-alpha-sialidase</fullName>
    </recommendedName>
</protein>
<sequence length="369" mass="39994">MTELPSRWRMPLAGATVCAVLVAIVIVLREDSVPPPAAPAGTVSDQPMVLVLRAVDFVHERHWFGVQGRCQETDARRCAHTLLESEHGQVRSRELPAELRGQRGGTAVGVTVLGPERLLVQSDPGRRWYSADRGQHWAEVGPDAPPVGEIPPNGVLERHCEPLPGCTPKIMVTLPDSGRRAELRGVPPLTEIVLHTGFADADGKWRLVGRRADRPVLAASADRGRSWQVGELPPGPRGQLIDAEVALSGRSTYLRLASRPPERDGKPATALYRDDGARWQLVWQSDPAGPEPRSLTGVLPRPGGQLAATDERGDGWVSADGGRSFQPARPEDQIPRGRPRRARTGYLAEAGNTLSHSPDGVRWTPLPNG</sequence>
<name>A0A7W7FY16_9PSEU</name>
<dbReference type="InterPro" id="IPR015943">
    <property type="entry name" value="WD40/YVTN_repeat-like_dom_sf"/>
</dbReference>
<dbReference type="CDD" id="cd15482">
    <property type="entry name" value="Sialidase_non-viral"/>
    <property type="match status" value="1"/>
</dbReference>
<dbReference type="SUPFAM" id="SSF110296">
    <property type="entry name" value="Oligoxyloglucan reducing end-specific cellobiohydrolase"/>
    <property type="match status" value="1"/>
</dbReference>
<dbReference type="EMBL" id="JACHMH010000001">
    <property type="protein sequence ID" value="MBB4681233.1"/>
    <property type="molecule type" value="Genomic_DNA"/>
</dbReference>
<dbReference type="Gene3D" id="2.130.10.10">
    <property type="entry name" value="YVTN repeat-like/Quinoprotein amine dehydrogenase"/>
    <property type="match status" value="1"/>
</dbReference>
<evidence type="ECO:0000256" key="1">
    <source>
        <dbReference type="SAM" id="MobiDB-lite"/>
    </source>
</evidence>
<dbReference type="Proteomes" id="UP000533598">
    <property type="component" value="Unassembled WGS sequence"/>
</dbReference>
<proteinExistence type="predicted"/>
<dbReference type="RefSeq" id="WP_185007660.1">
    <property type="nucleotide sequence ID" value="NZ_BAAAUI010000051.1"/>
</dbReference>